<dbReference type="Proteomes" id="UP000577956">
    <property type="component" value="Unassembled WGS sequence"/>
</dbReference>
<name>A0A7Y9FIP4_9CELL</name>
<dbReference type="SUPFAM" id="SSF53474">
    <property type="entry name" value="alpha/beta-Hydrolases"/>
    <property type="match status" value="1"/>
</dbReference>
<evidence type="ECO:0000259" key="2">
    <source>
        <dbReference type="Pfam" id="PF07859"/>
    </source>
</evidence>
<protein>
    <submittedName>
        <fullName evidence="4">Acetyl esterase/lipase</fullName>
    </submittedName>
    <submittedName>
        <fullName evidence="3">Carboxylesterase</fullName>
    </submittedName>
</protein>
<dbReference type="GO" id="GO:0016787">
    <property type="term" value="F:hydrolase activity"/>
    <property type="evidence" value="ECO:0007669"/>
    <property type="project" value="UniProtKB-KW"/>
</dbReference>
<dbReference type="RefSeq" id="WP_179625399.1">
    <property type="nucleotide sequence ID" value="NZ_BAABFI010000013.1"/>
</dbReference>
<evidence type="ECO:0000313" key="4">
    <source>
        <dbReference type="EMBL" id="NYD87868.1"/>
    </source>
</evidence>
<sequence length="298" mass="31195">MRLLTVPAVADTIARLMQRGPGPRVPDEIAFAEIPATTTAVTVPTRHGDAPAVVYAPPGGVEGAPVHVNLHGGGFALGHPEQDDPWCRYLAHEAGVVVVNVDYALAPQHRFPVAVEQAYDALAWAALDGHGWDGSRLTVGGHSAGGAAATAAARQALAAGTPRVALQVLQYPPLDLVTPGGRKHAAGRSIISVPMTQVFDTAYVPTRAAKEHPLASPAWDGDTADLTGIAPAVVVTCALDRLHDEGVRYADRLAAAGALVEHVDLPDQDHGYTVLTRDRAVVERVYALLARHVRTAVG</sequence>
<reference evidence="3 6" key="2">
    <citation type="submission" date="2021-01" db="EMBL/GenBank/DDBJ databases">
        <title>Whole genome shotgun sequence of Cellulomonas oligotrophica NBRC 109435.</title>
        <authorList>
            <person name="Komaki H."/>
            <person name="Tamura T."/>
        </authorList>
    </citation>
    <scope>NUCLEOTIDE SEQUENCE [LARGE SCALE GENOMIC DNA]</scope>
    <source>
        <strain evidence="3 6">NBRC 109435</strain>
    </source>
</reference>
<evidence type="ECO:0000313" key="5">
    <source>
        <dbReference type="Proteomes" id="UP000577956"/>
    </source>
</evidence>
<accession>A0A7Y9FIP4</accession>
<evidence type="ECO:0000313" key="3">
    <source>
        <dbReference type="EMBL" id="GIG32925.1"/>
    </source>
</evidence>
<evidence type="ECO:0000256" key="1">
    <source>
        <dbReference type="ARBA" id="ARBA00022801"/>
    </source>
</evidence>
<evidence type="ECO:0000313" key="6">
    <source>
        <dbReference type="Proteomes" id="UP000618382"/>
    </source>
</evidence>
<dbReference type="InterPro" id="IPR029058">
    <property type="entry name" value="AB_hydrolase_fold"/>
</dbReference>
<dbReference type="EMBL" id="BONN01000005">
    <property type="protein sequence ID" value="GIG32925.1"/>
    <property type="molecule type" value="Genomic_DNA"/>
</dbReference>
<dbReference type="InterPro" id="IPR013094">
    <property type="entry name" value="AB_hydrolase_3"/>
</dbReference>
<proteinExistence type="predicted"/>
<comment type="caution">
    <text evidence="4">The sequence shown here is derived from an EMBL/GenBank/DDBJ whole genome shotgun (WGS) entry which is preliminary data.</text>
</comment>
<keyword evidence="1" id="KW-0378">Hydrolase</keyword>
<dbReference type="Proteomes" id="UP000618382">
    <property type="component" value="Unassembled WGS sequence"/>
</dbReference>
<dbReference type="PANTHER" id="PTHR48081">
    <property type="entry name" value="AB HYDROLASE SUPERFAMILY PROTEIN C4A8.06C"/>
    <property type="match status" value="1"/>
</dbReference>
<dbReference type="Gene3D" id="3.40.50.1820">
    <property type="entry name" value="alpha/beta hydrolase"/>
    <property type="match status" value="1"/>
</dbReference>
<dbReference type="InterPro" id="IPR050300">
    <property type="entry name" value="GDXG_lipolytic_enzyme"/>
</dbReference>
<organism evidence="4 5">
    <name type="scientific">Cellulomonas oligotrophica</name>
    <dbReference type="NCBI Taxonomy" id="931536"/>
    <lineage>
        <taxon>Bacteria</taxon>
        <taxon>Bacillati</taxon>
        <taxon>Actinomycetota</taxon>
        <taxon>Actinomycetes</taxon>
        <taxon>Micrococcales</taxon>
        <taxon>Cellulomonadaceae</taxon>
        <taxon>Cellulomonas</taxon>
    </lineage>
</organism>
<gene>
    <name evidence="4" type="ORF">BKA21_003417</name>
    <name evidence="3" type="ORF">Col01nite_20840</name>
</gene>
<keyword evidence="6" id="KW-1185">Reference proteome</keyword>
<dbReference type="PANTHER" id="PTHR48081:SF8">
    <property type="entry name" value="ALPHA_BETA HYDROLASE FOLD-3 DOMAIN-CONTAINING PROTEIN-RELATED"/>
    <property type="match status" value="1"/>
</dbReference>
<dbReference type="Pfam" id="PF07859">
    <property type="entry name" value="Abhydrolase_3"/>
    <property type="match status" value="1"/>
</dbReference>
<reference evidence="4 5" key="1">
    <citation type="submission" date="2020-07" db="EMBL/GenBank/DDBJ databases">
        <title>Sequencing the genomes of 1000 actinobacteria strains.</title>
        <authorList>
            <person name="Klenk H.-P."/>
        </authorList>
    </citation>
    <scope>NUCLEOTIDE SEQUENCE [LARGE SCALE GENOMIC DNA]</scope>
    <source>
        <strain evidence="4 5">DSM 24482</strain>
    </source>
</reference>
<dbReference type="EMBL" id="JACCBK010000001">
    <property type="protein sequence ID" value="NYD87868.1"/>
    <property type="molecule type" value="Genomic_DNA"/>
</dbReference>
<feature type="domain" description="Alpha/beta hydrolase fold-3" evidence="2">
    <location>
        <begin position="68"/>
        <end position="273"/>
    </location>
</feature>
<dbReference type="AlphaFoldDB" id="A0A7Y9FIP4"/>